<comment type="caution">
    <text evidence="4">The sequence shown here is derived from an EMBL/GenBank/DDBJ whole genome shotgun (WGS) entry which is preliminary data.</text>
</comment>
<evidence type="ECO:0000259" key="3">
    <source>
        <dbReference type="Pfam" id="PF13359"/>
    </source>
</evidence>
<organism evidence="4 5">
    <name type="scientific">Phytophthora megakarya</name>
    <dbReference type="NCBI Taxonomy" id="4795"/>
    <lineage>
        <taxon>Eukaryota</taxon>
        <taxon>Sar</taxon>
        <taxon>Stramenopiles</taxon>
        <taxon>Oomycota</taxon>
        <taxon>Peronosporomycetes</taxon>
        <taxon>Peronosporales</taxon>
        <taxon>Peronosporaceae</taxon>
        <taxon>Phytophthora</taxon>
    </lineage>
</organism>
<evidence type="ECO:0000256" key="2">
    <source>
        <dbReference type="ARBA" id="ARBA00022723"/>
    </source>
</evidence>
<feature type="domain" description="DDE Tnp4" evidence="3">
    <location>
        <begin position="5"/>
        <end position="98"/>
    </location>
</feature>
<evidence type="ECO:0000313" key="5">
    <source>
        <dbReference type="Proteomes" id="UP000198211"/>
    </source>
</evidence>
<evidence type="ECO:0000313" key="4">
    <source>
        <dbReference type="EMBL" id="OWZ24840.1"/>
    </source>
</evidence>
<accession>A0A225X6H4</accession>
<evidence type="ECO:0000256" key="1">
    <source>
        <dbReference type="ARBA" id="ARBA00001968"/>
    </source>
</evidence>
<gene>
    <name evidence="4" type="ORF">PHMEG_00021</name>
</gene>
<dbReference type="GO" id="GO:0046872">
    <property type="term" value="F:metal ion binding"/>
    <property type="evidence" value="ECO:0007669"/>
    <property type="project" value="UniProtKB-KW"/>
</dbReference>
<dbReference type="EMBL" id="NBNE01000001">
    <property type="protein sequence ID" value="OWZ24840.1"/>
    <property type="molecule type" value="Genomic_DNA"/>
</dbReference>
<protein>
    <recommendedName>
        <fullName evidence="3">DDE Tnp4 domain-containing protein</fullName>
    </recommendedName>
</protein>
<dbReference type="AlphaFoldDB" id="A0A225X6H4"/>
<dbReference type="Pfam" id="PF13359">
    <property type="entry name" value="DDE_Tnp_4"/>
    <property type="match status" value="1"/>
</dbReference>
<reference evidence="5" key="1">
    <citation type="submission" date="2017-03" db="EMBL/GenBank/DDBJ databases">
        <title>Phytopthora megakarya and P. palmivora, two closely related causual agents of cacao black pod achieved similar genome size and gene model numbers by different mechanisms.</title>
        <authorList>
            <person name="Ali S."/>
            <person name="Shao J."/>
            <person name="Larry D.J."/>
            <person name="Kronmiller B."/>
            <person name="Shen D."/>
            <person name="Strem M.D."/>
            <person name="Melnick R.L."/>
            <person name="Guiltinan M.J."/>
            <person name="Tyler B.M."/>
            <person name="Meinhardt L.W."/>
            <person name="Bailey B.A."/>
        </authorList>
    </citation>
    <scope>NUCLEOTIDE SEQUENCE [LARGE SCALE GENOMIC DNA]</scope>
    <source>
        <strain evidence="5">zdho120</strain>
    </source>
</reference>
<dbReference type="InterPro" id="IPR027806">
    <property type="entry name" value="HARBI1_dom"/>
</dbReference>
<name>A0A225X6H4_9STRA</name>
<sequence>MHTRAEHEGWYCRKNYPVVHMQAVVDHQTKFRSYCIWAGSMNDQALWNNSGLRNNMCIPSGMHLLGDAAYKIFRHLSTPFQEEAAANDIKKKRYNYNLKPELPFRILLGKIQQKSPANVVRVIVSCIVLHSVMVELKGAVGLLEVTQIQITLKTT</sequence>
<proteinExistence type="predicted"/>
<keyword evidence="5" id="KW-1185">Reference proteome</keyword>
<comment type="cofactor">
    <cofactor evidence="1">
        <name>a divalent metal cation</name>
        <dbReference type="ChEBI" id="CHEBI:60240"/>
    </cofactor>
</comment>
<dbReference type="Proteomes" id="UP000198211">
    <property type="component" value="Unassembled WGS sequence"/>
</dbReference>
<dbReference type="OrthoDB" id="104598at2759"/>
<keyword evidence="2" id="KW-0479">Metal-binding</keyword>